<evidence type="ECO:0000313" key="2">
    <source>
        <dbReference type="Proteomes" id="UP001056500"/>
    </source>
</evidence>
<sequence length="78" mass="8969">MVCREKLLKNIQSVRAAVVSYANCLCEDAPAKDQEVFYQFGLELSHQLMELRKLYVRLYDVNPLSGHNPISITRCSDH</sequence>
<protein>
    <submittedName>
        <fullName evidence="1">Uncharacterized protein</fullName>
    </submittedName>
</protein>
<gene>
    <name evidence="1" type="ORF">NDK47_11085</name>
</gene>
<evidence type="ECO:0000313" key="1">
    <source>
        <dbReference type="EMBL" id="USG67778.1"/>
    </source>
</evidence>
<proteinExistence type="predicted"/>
<dbReference type="RefSeq" id="WP_251874872.1">
    <property type="nucleotide sequence ID" value="NZ_CP098755.1"/>
</dbReference>
<accession>A0ABY4WNQ8</accession>
<reference evidence="1" key="1">
    <citation type="submission" date="2022-06" db="EMBL/GenBank/DDBJ databases">
        <title>Genome sequencing of Brevibacillus sp. BB3-R1.</title>
        <authorList>
            <person name="Heo J."/>
            <person name="Lee D."/>
            <person name="Won M."/>
            <person name="Han B.-H."/>
            <person name="Hong S.-B."/>
            <person name="Kwon S.-W."/>
        </authorList>
    </citation>
    <scope>NUCLEOTIDE SEQUENCE</scope>
    <source>
        <strain evidence="1">BB3-R1</strain>
    </source>
</reference>
<dbReference type="Proteomes" id="UP001056500">
    <property type="component" value="Chromosome"/>
</dbReference>
<organism evidence="1 2">
    <name type="scientific">Brevibacillus ruminantium</name>
    <dbReference type="NCBI Taxonomy" id="2950604"/>
    <lineage>
        <taxon>Bacteria</taxon>
        <taxon>Bacillati</taxon>
        <taxon>Bacillota</taxon>
        <taxon>Bacilli</taxon>
        <taxon>Bacillales</taxon>
        <taxon>Paenibacillaceae</taxon>
        <taxon>Brevibacillus</taxon>
    </lineage>
</organism>
<name>A0ABY4WNQ8_9BACL</name>
<keyword evidence="2" id="KW-1185">Reference proteome</keyword>
<dbReference type="EMBL" id="CP098755">
    <property type="protein sequence ID" value="USG67778.1"/>
    <property type="molecule type" value="Genomic_DNA"/>
</dbReference>